<evidence type="ECO:0000256" key="1">
    <source>
        <dbReference type="SAM" id="MobiDB-lite"/>
    </source>
</evidence>
<dbReference type="EMBL" id="JBJQOH010000007">
    <property type="protein sequence ID" value="KAL3680592.1"/>
    <property type="molecule type" value="Genomic_DNA"/>
</dbReference>
<feature type="region of interest" description="Disordered" evidence="1">
    <location>
        <begin position="1"/>
        <end position="24"/>
    </location>
</feature>
<reference evidence="2 3" key="1">
    <citation type="submission" date="2024-09" db="EMBL/GenBank/DDBJ databases">
        <title>Chromosome-scale assembly of Riccia sorocarpa.</title>
        <authorList>
            <person name="Paukszto L."/>
        </authorList>
    </citation>
    <scope>NUCLEOTIDE SEQUENCE [LARGE SCALE GENOMIC DNA]</scope>
    <source>
        <strain evidence="2">LP-2024</strain>
        <tissue evidence="2">Aerial parts of the thallus</tissue>
    </source>
</reference>
<keyword evidence="3" id="KW-1185">Reference proteome</keyword>
<feature type="compositionally biased region" description="Low complexity" evidence="1">
    <location>
        <begin position="70"/>
        <end position="85"/>
    </location>
</feature>
<sequence length="285" mass="31021">MFPLHAGGQHGMQLPTAPESFTQPVPHKVQFTTPASSSALFAAVSVSSTSALFAPALRSFRSILRHVGSLPLPDSPPSSSTPSDSQGPASPMEPETDPSGTNRRPKIQWEVWKTQLLIEVKRAEEIGREELVERARGFCVMDEDGQLTESDGEQWHPELSCGDTREANLPDIGDDGLPRFEVVAAVIPAVISIFTAVLDIVGEFKLSSEEYYTLLALEFMPEVINAIIRAVANADAAFLDISCGLPGSVHDNRVLCRSRFLEKLDTRDNLPVIEDELDSLDVQVG</sequence>
<organism evidence="2 3">
    <name type="scientific">Riccia sorocarpa</name>
    <dbReference type="NCBI Taxonomy" id="122646"/>
    <lineage>
        <taxon>Eukaryota</taxon>
        <taxon>Viridiplantae</taxon>
        <taxon>Streptophyta</taxon>
        <taxon>Embryophyta</taxon>
        <taxon>Marchantiophyta</taxon>
        <taxon>Marchantiopsida</taxon>
        <taxon>Marchantiidae</taxon>
        <taxon>Marchantiales</taxon>
        <taxon>Ricciaceae</taxon>
        <taxon>Riccia</taxon>
    </lineage>
</organism>
<comment type="caution">
    <text evidence="2">The sequence shown here is derived from an EMBL/GenBank/DDBJ whole genome shotgun (WGS) entry which is preliminary data.</text>
</comment>
<gene>
    <name evidence="2" type="ORF">R1sor_023548</name>
</gene>
<dbReference type="AlphaFoldDB" id="A0ABD3GQ33"/>
<protein>
    <submittedName>
        <fullName evidence="2">Uncharacterized protein</fullName>
    </submittedName>
</protein>
<dbReference type="Proteomes" id="UP001633002">
    <property type="component" value="Unassembled WGS sequence"/>
</dbReference>
<feature type="region of interest" description="Disordered" evidence="1">
    <location>
        <begin position="70"/>
        <end position="105"/>
    </location>
</feature>
<evidence type="ECO:0000313" key="3">
    <source>
        <dbReference type="Proteomes" id="UP001633002"/>
    </source>
</evidence>
<accession>A0ABD3GQ33</accession>
<proteinExistence type="predicted"/>
<evidence type="ECO:0000313" key="2">
    <source>
        <dbReference type="EMBL" id="KAL3680592.1"/>
    </source>
</evidence>
<name>A0ABD3GQ33_9MARC</name>